<comment type="caution">
    <text evidence="17">The sequence shown here is derived from an EMBL/GenBank/DDBJ whole genome shotgun (WGS) entry which is preliminary data.</text>
</comment>
<evidence type="ECO:0000256" key="5">
    <source>
        <dbReference type="ARBA" id="ARBA00022741"/>
    </source>
</evidence>
<feature type="domain" description="PPM-type phosphatase" evidence="16">
    <location>
        <begin position="239"/>
        <end position="451"/>
    </location>
</feature>
<dbReference type="Pfam" id="PF07228">
    <property type="entry name" value="SpoIIE"/>
    <property type="match status" value="1"/>
</dbReference>
<dbReference type="SMART" id="SM00331">
    <property type="entry name" value="PP2C_SIG"/>
    <property type="match status" value="1"/>
</dbReference>
<dbReference type="GO" id="GO:0016301">
    <property type="term" value="F:kinase activity"/>
    <property type="evidence" value="ECO:0007669"/>
    <property type="project" value="UniProtKB-KW"/>
</dbReference>
<accession>A0A7K1L533</accession>
<evidence type="ECO:0000256" key="3">
    <source>
        <dbReference type="ARBA" id="ARBA00022679"/>
    </source>
</evidence>
<evidence type="ECO:0000256" key="15">
    <source>
        <dbReference type="ARBA" id="ARBA00081350"/>
    </source>
</evidence>
<keyword evidence="2" id="KW-0597">Phosphoprotein</keyword>
<evidence type="ECO:0000259" key="16">
    <source>
        <dbReference type="SMART" id="SM00331"/>
    </source>
</evidence>
<protein>
    <recommendedName>
        <fullName evidence="1">protein-serine/threonine phosphatase</fullName>
        <ecNumber evidence="1">3.1.3.16</ecNumber>
    </recommendedName>
    <alternativeName>
        <fullName evidence="15">Protein-serine/threonine phosphatase</fullName>
    </alternativeName>
    <alternativeName>
        <fullName evidence="14">Serine/threonine-protein kinase</fullName>
    </alternativeName>
</protein>
<reference evidence="17 18" key="1">
    <citation type="submission" date="2019-11" db="EMBL/GenBank/DDBJ databases">
        <authorList>
            <person name="Cao P."/>
        </authorList>
    </citation>
    <scope>NUCLEOTIDE SEQUENCE [LARGE SCALE GENOMIC DNA]</scope>
    <source>
        <strain evidence="17 18">NEAU-AAG5</strain>
    </source>
</reference>
<keyword evidence="5" id="KW-0547">Nucleotide-binding</keyword>
<evidence type="ECO:0000256" key="10">
    <source>
        <dbReference type="ARBA" id="ARBA00022912"/>
    </source>
</evidence>
<dbReference type="EMBL" id="WOFH01000008">
    <property type="protein sequence ID" value="MUN39528.1"/>
    <property type="molecule type" value="Genomic_DNA"/>
</dbReference>
<organism evidence="17 18">
    <name type="scientific">Actinomadura litoris</name>
    <dbReference type="NCBI Taxonomy" id="2678616"/>
    <lineage>
        <taxon>Bacteria</taxon>
        <taxon>Bacillati</taxon>
        <taxon>Actinomycetota</taxon>
        <taxon>Actinomycetes</taxon>
        <taxon>Streptosporangiales</taxon>
        <taxon>Thermomonosporaceae</taxon>
        <taxon>Actinomadura</taxon>
    </lineage>
</organism>
<evidence type="ECO:0000256" key="14">
    <source>
        <dbReference type="ARBA" id="ARBA00075117"/>
    </source>
</evidence>
<keyword evidence="6" id="KW-0418">Kinase</keyword>
<evidence type="ECO:0000256" key="7">
    <source>
        <dbReference type="ARBA" id="ARBA00022801"/>
    </source>
</evidence>
<evidence type="ECO:0000256" key="2">
    <source>
        <dbReference type="ARBA" id="ARBA00022553"/>
    </source>
</evidence>
<gene>
    <name evidence="17" type="ORF">GNZ18_23435</name>
</gene>
<proteinExistence type="predicted"/>
<dbReference type="Proteomes" id="UP000432015">
    <property type="component" value="Unassembled WGS sequence"/>
</dbReference>
<dbReference type="InterPro" id="IPR029016">
    <property type="entry name" value="GAF-like_dom_sf"/>
</dbReference>
<evidence type="ECO:0000256" key="12">
    <source>
        <dbReference type="ARBA" id="ARBA00047761"/>
    </source>
</evidence>
<dbReference type="PANTHER" id="PTHR43156">
    <property type="entry name" value="STAGE II SPORULATION PROTEIN E-RELATED"/>
    <property type="match status" value="1"/>
</dbReference>
<dbReference type="EC" id="3.1.3.16" evidence="1"/>
<evidence type="ECO:0000256" key="13">
    <source>
        <dbReference type="ARBA" id="ARBA00056274"/>
    </source>
</evidence>
<keyword evidence="4" id="KW-0479">Metal-binding</keyword>
<dbReference type="AlphaFoldDB" id="A0A7K1L533"/>
<dbReference type="GO" id="GO:0046872">
    <property type="term" value="F:metal ion binding"/>
    <property type="evidence" value="ECO:0007669"/>
    <property type="project" value="UniProtKB-KW"/>
</dbReference>
<dbReference type="PANTHER" id="PTHR43156:SF2">
    <property type="entry name" value="STAGE II SPORULATION PROTEIN E"/>
    <property type="match status" value="1"/>
</dbReference>
<evidence type="ECO:0000256" key="9">
    <source>
        <dbReference type="ARBA" id="ARBA00022842"/>
    </source>
</evidence>
<keyword evidence="9" id="KW-0460">Magnesium</keyword>
<comment type="function">
    <text evidence="13">Primarily acts as an independent SigF regulator that is sensitive to the osmosensory signal, mediating the cross talk of PknD with the SigF regulon. Possesses both phosphatase and kinase activities. The kinase domain functions as a classic anti-sigma factor-like kinase to phosphorylate the anti-anti-sigma factor domain at the canonical regulatory site, and the phosphatase domain antagonizes this activity.</text>
</comment>
<evidence type="ECO:0000256" key="1">
    <source>
        <dbReference type="ARBA" id="ARBA00013081"/>
    </source>
</evidence>
<dbReference type="SUPFAM" id="SSF55781">
    <property type="entry name" value="GAF domain-like"/>
    <property type="match status" value="1"/>
</dbReference>
<dbReference type="SUPFAM" id="SSF81606">
    <property type="entry name" value="PP2C-like"/>
    <property type="match status" value="1"/>
</dbReference>
<keyword evidence="8" id="KW-0067">ATP-binding</keyword>
<evidence type="ECO:0000256" key="8">
    <source>
        <dbReference type="ARBA" id="ARBA00022840"/>
    </source>
</evidence>
<dbReference type="InterPro" id="IPR001932">
    <property type="entry name" value="PPM-type_phosphatase-like_dom"/>
</dbReference>
<dbReference type="Gene3D" id="3.60.40.10">
    <property type="entry name" value="PPM-type phosphatase domain"/>
    <property type="match status" value="1"/>
</dbReference>
<dbReference type="InterPro" id="IPR036457">
    <property type="entry name" value="PPM-type-like_dom_sf"/>
</dbReference>
<dbReference type="GO" id="GO:0004722">
    <property type="term" value="F:protein serine/threonine phosphatase activity"/>
    <property type="evidence" value="ECO:0007669"/>
    <property type="project" value="UniProtKB-EC"/>
</dbReference>
<name>A0A7K1L533_9ACTN</name>
<dbReference type="Gene3D" id="3.30.450.40">
    <property type="match status" value="1"/>
</dbReference>
<evidence type="ECO:0000256" key="6">
    <source>
        <dbReference type="ARBA" id="ARBA00022777"/>
    </source>
</evidence>
<sequence length="463" mass="47838">MATLAFQLTIRREAHGVNADVEAGGRPPDPAPAGTLLARLNLLNLAGARMAGTLDLEQVARRLVEVALTGFADAAGVYVAERLIARDEEPRPSAARPVEVRRIALGAADAGLEERFPSGEVLAFAPDTPCAACLRDGAVQRFAALPPEVAGAHPAAAVGLGDLVDFLLVPLRADGGVLGFVAFARGRAAGPFTPEQVGLARELTALAAGCLDNARRYQREHATARALQAGLLPRLLGDVPGVQVAHRSVPAGRTDLVGGDWCDIIPLAAGRVALVIGDAMGHGSAAAATMVQLRAAARTLAMLDLGPAEILTWLDRVAPDLGPVQFATCACAVLDTTARTGVIARAGHPPPILLRPDGRCDTPDIPPGLPLGLGGTVYEDVRVPFPDGTTLVLYTDGLIESRERDLEAGIAALRTALTAPSAGLDDACGAVVSELVATPIQDDVTVMLVRAHGDAPPRQPEEG</sequence>
<keyword evidence="3" id="KW-0808">Transferase</keyword>
<evidence type="ECO:0000256" key="4">
    <source>
        <dbReference type="ARBA" id="ARBA00022723"/>
    </source>
</evidence>
<dbReference type="InterPro" id="IPR052016">
    <property type="entry name" value="Bact_Sigma-Reg"/>
</dbReference>
<evidence type="ECO:0000256" key="11">
    <source>
        <dbReference type="ARBA" id="ARBA00023211"/>
    </source>
</evidence>
<evidence type="ECO:0000313" key="18">
    <source>
        <dbReference type="Proteomes" id="UP000432015"/>
    </source>
</evidence>
<keyword evidence="10" id="KW-0904">Protein phosphatase</keyword>
<dbReference type="Pfam" id="PF13185">
    <property type="entry name" value="GAF_2"/>
    <property type="match status" value="1"/>
</dbReference>
<dbReference type="InterPro" id="IPR003018">
    <property type="entry name" value="GAF"/>
</dbReference>
<comment type="catalytic activity">
    <reaction evidence="12">
        <text>O-phospho-L-seryl-[protein] + H2O = L-seryl-[protein] + phosphate</text>
        <dbReference type="Rhea" id="RHEA:20629"/>
        <dbReference type="Rhea" id="RHEA-COMP:9863"/>
        <dbReference type="Rhea" id="RHEA-COMP:11604"/>
        <dbReference type="ChEBI" id="CHEBI:15377"/>
        <dbReference type="ChEBI" id="CHEBI:29999"/>
        <dbReference type="ChEBI" id="CHEBI:43474"/>
        <dbReference type="ChEBI" id="CHEBI:83421"/>
        <dbReference type="EC" id="3.1.3.16"/>
    </reaction>
</comment>
<dbReference type="GO" id="GO:0005524">
    <property type="term" value="F:ATP binding"/>
    <property type="evidence" value="ECO:0007669"/>
    <property type="project" value="UniProtKB-KW"/>
</dbReference>
<keyword evidence="11" id="KW-0464">Manganese</keyword>
<dbReference type="FunFam" id="3.60.40.10:FF:000005">
    <property type="entry name" value="Serine/threonine protein phosphatase"/>
    <property type="match status" value="1"/>
</dbReference>
<evidence type="ECO:0000313" key="17">
    <source>
        <dbReference type="EMBL" id="MUN39528.1"/>
    </source>
</evidence>
<keyword evidence="7" id="KW-0378">Hydrolase</keyword>
<keyword evidence="18" id="KW-1185">Reference proteome</keyword>